<evidence type="ECO:0000259" key="12">
    <source>
        <dbReference type="PROSITE" id="PS51686"/>
    </source>
</evidence>
<evidence type="ECO:0000256" key="6">
    <source>
        <dbReference type="ARBA" id="ARBA00022691"/>
    </source>
</evidence>
<dbReference type="InterPro" id="IPR001678">
    <property type="entry name" value="MeTrfase_RsmB-F_NOP2_dom"/>
</dbReference>
<keyword evidence="4 10" id="KW-0489">Methyltransferase</keyword>
<reference evidence="13 14" key="1">
    <citation type="submission" date="2016-10" db="EMBL/GenBank/DDBJ databases">
        <title>The genome of Paramicrosporidium saccamoebae is the missing link in understanding Cryptomycota and Microsporidia evolution.</title>
        <authorList>
            <person name="Quandt C.A."/>
            <person name="Beaudet D."/>
            <person name="Corsaro D."/>
            <person name="Michel R."/>
            <person name="Corradi N."/>
            <person name="James T."/>
        </authorList>
    </citation>
    <scope>NUCLEOTIDE SEQUENCE [LARGE SCALE GENOMIC DNA]</scope>
    <source>
        <strain evidence="13 14">KSL3</strain>
    </source>
</reference>
<feature type="region of interest" description="Disordered" evidence="11">
    <location>
        <begin position="519"/>
        <end position="573"/>
    </location>
</feature>
<feature type="active site" description="Nucleophile" evidence="10">
    <location>
        <position position="422"/>
    </location>
</feature>
<organism evidence="13 14">
    <name type="scientific">Paramicrosporidium saccamoebae</name>
    <dbReference type="NCBI Taxonomy" id="1246581"/>
    <lineage>
        <taxon>Eukaryota</taxon>
        <taxon>Fungi</taxon>
        <taxon>Fungi incertae sedis</taxon>
        <taxon>Cryptomycota</taxon>
        <taxon>Cryptomycota incertae sedis</taxon>
        <taxon>Paramicrosporidium</taxon>
    </lineage>
</organism>
<dbReference type="PRINTS" id="PR02012">
    <property type="entry name" value="RCMTNOP2"/>
</dbReference>
<dbReference type="EMBL" id="MTSL01000150">
    <property type="protein sequence ID" value="PJF17945.1"/>
    <property type="molecule type" value="Genomic_DNA"/>
</dbReference>
<dbReference type="InterPro" id="IPR023273">
    <property type="entry name" value="RCMT_NOP2"/>
</dbReference>
<dbReference type="GO" id="GO:0003723">
    <property type="term" value="F:RNA binding"/>
    <property type="evidence" value="ECO:0007669"/>
    <property type="project" value="UniProtKB-UniRule"/>
</dbReference>
<dbReference type="PANTHER" id="PTHR22807:SF30">
    <property type="entry name" value="28S RRNA (CYTOSINE(4447)-C(5))-METHYLTRANSFERASE-RELATED"/>
    <property type="match status" value="1"/>
</dbReference>
<evidence type="ECO:0000256" key="11">
    <source>
        <dbReference type="SAM" id="MobiDB-lite"/>
    </source>
</evidence>
<dbReference type="PROSITE" id="PS51686">
    <property type="entry name" value="SAM_MT_RSMB_NOP"/>
    <property type="match status" value="1"/>
</dbReference>
<feature type="region of interest" description="Disordered" evidence="11">
    <location>
        <begin position="1"/>
        <end position="121"/>
    </location>
</feature>
<dbReference type="PRINTS" id="PR02008">
    <property type="entry name" value="RCMTFAMILY"/>
</dbReference>
<dbReference type="InterPro" id="IPR023267">
    <property type="entry name" value="RCMT"/>
</dbReference>
<dbReference type="GO" id="GO:0005730">
    <property type="term" value="C:nucleolus"/>
    <property type="evidence" value="ECO:0007669"/>
    <property type="project" value="UniProtKB-SubCell"/>
</dbReference>
<dbReference type="Gene3D" id="3.40.50.150">
    <property type="entry name" value="Vaccinia Virus protein VP39"/>
    <property type="match status" value="1"/>
</dbReference>
<dbReference type="OrthoDB" id="427002at2759"/>
<evidence type="ECO:0000256" key="7">
    <source>
        <dbReference type="ARBA" id="ARBA00022884"/>
    </source>
</evidence>
<proteinExistence type="inferred from homology"/>
<comment type="similarity">
    <text evidence="2 10">Belongs to the class I-like SAM-binding methyltransferase superfamily. RsmB/NOP family.</text>
</comment>
<comment type="subcellular location">
    <subcellularLocation>
        <location evidence="1">Nucleus</location>
        <location evidence="1">Nucleolus</location>
    </subcellularLocation>
</comment>
<dbReference type="InterPro" id="IPR018314">
    <property type="entry name" value="RsmB/NOL1/NOP2-like_CS"/>
</dbReference>
<keyword evidence="7 10" id="KW-0694">RNA-binding</keyword>
<keyword evidence="5 10" id="KW-0808">Transferase</keyword>
<feature type="compositionally biased region" description="Acidic residues" evidence="11">
    <location>
        <begin position="38"/>
        <end position="73"/>
    </location>
</feature>
<dbReference type="PROSITE" id="PS01153">
    <property type="entry name" value="NOL1_NOP2_SUN"/>
    <property type="match status" value="1"/>
</dbReference>
<accession>A0A2H9TJN3</accession>
<dbReference type="InterPro" id="IPR049560">
    <property type="entry name" value="MeTrfase_RsmB-F_NOP2_cat"/>
</dbReference>
<evidence type="ECO:0000256" key="4">
    <source>
        <dbReference type="ARBA" id="ARBA00022603"/>
    </source>
</evidence>
<feature type="compositionally biased region" description="Polar residues" evidence="11">
    <location>
        <begin position="522"/>
        <end position="541"/>
    </location>
</feature>
<feature type="domain" description="SAM-dependent MTase RsmB/NOP-type" evidence="12">
    <location>
        <begin position="205"/>
        <end position="493"/>
    </location>
</feature>
<comment type="caution">
    <text evidence="13">The sequence shown here is derived from an EMBL/GenBank/DDBJ whole genome shotgun (WGS) entry which is preliminary data.</text>
</comment>
<dbReference type="Gene3D" id="3.30.70.1170">
    <property type="entry name" value="Sun protein, domain 3"/>
    <property type="match status" value="1"/>
</dbReference>
<dbReference type="InterPro" id="IPR029063">
    <property type="entry name" value="SAM-dependent_MTases_sf"/>
</dbReference>
<evidence type="ECO:0000256" key="1">
    <source>
        <dbReference type="ARBA" id="ARBA00004604"/>
    </source>
</evidence>
<name>A0A2H9TJN3_9FUNG</name>
<dbReference type="Pfam" id="PF01189">
    <property type="entry name" value="Methyltr_RsmB-F"/>
    <property type="match status" value="1"/>
</dbReference>
<dbReference type="GO" id="GO:0070475">
    <property type="term" value="P:rRNA base methylation"/>
    <property type="evidence" value="ECO:0007669"/>
    <property type="project" value="TreeGrafter"/>
</dbReference>
<dbReference type="AlphaFoldDB" id="A0A2H9TJN3"/>
<dbReference type="GO" id="GO:0009383">
    <property type="term" value="F:rRNA (cytosine-C5-)-methyltransferase activity"/>
    <property type="evidence" value="ECO:0007669"/>
    <property type="project" value="TreeGrafter"/>
</dbReference>
<evidence type="ECO:0000256" key="10">
    <source>
        <dbReference type="PROSITE-ProRule" id="PRU01023"/>
    </source>
</evidence>
<evidence type="ECO:0000313" key="13">
    <source>
        <dbReference type="EMBL" id="PJF17945.1"/>
    </source>
</evidence>
<protein>
    <recommendedName>
        <fullName evidence="9">Nucleolar protein 2</fullName>
    </recommendedName>
</protein>
<evidence type="ECO:0000256" key="9">
    <source>
        <dbReference type="ARBA" id="ARBA00082314"/>
    </source>
</evidence>
<evidence type="ECO:0000256" key="5">
    <source>
        <dbReference type="ARBA" id="ARBA00022679"/>
    </source>
</evidence>
<dbReference type="InterPro" id="IPR011023">
    <property type="entry name" value="Nop2p"/>
</dbReference>
<sequence length="573" mass="62878">MPVTKQPAKTAVIQKGKRPVTSKNKGRDSKRSKKQSSSEEDSEIDVEEEMVSSEAEIMEDDFESDVTIEDGESGDEKMQMFGSDDDDAEMMDDNFDVEADDSEEDSDKELASEDADEEDKVMVEDTSNLIIGVDSEGVTDVGAAQQRIQKIVAILGNFKAYSGQGPSRSELLRQLVADLAAYYSYSEYMIEKIIQIFPVTEAIEFIEANETPRPVTIRVNTLKTRRRDLAQALISRGVNLDPLDKWSPVGLQIFDSPVPIGATPEYLAGHYMLQSAASFLPVMTLNPGDNERVLDMSAAPGGKSTYIAALMRNTGILYANDPSRDRCKSLAANIHRLGVRNSVVCAHDGREFPGVIGGFDRVLLDAPCSGTGVISKDPTVKMSKTEEDFRRLTHLQKELILAAIDSCDANSKTGGIIVYSTCSVTVEENEEVVQYALLKRPNVRLVEAGLEFGREGFPAFRGKSFHPSMKLARRFYPHVHNMDGFFVAKLKKVSNKYPGSAAKEEGIKSDVNNVSVAKPSATKANVANKNVTKPNAANKQSVTKPNTTKVNVTKPNATKVNANKRTNKKTRSK</sequence>
<dbReference type="PANTHER" id="PTHR22807">
    <property type="entry name" value="NOP2 YEAST -RELATED NOL1/NOP2/FMU SUN DOMAIN-CONTAINING"/>
    <property type="match status" value="1"/>
</dbReference>
<feature type="compositionally biased region" description="Acidic residues" evidence="11">
    <location>
        <begin position="83"/>
        <end position="119"/>
    </location>
</feature>
<gene>
    <name evidence="13" type="ORF">PSACC_02250</name>
</gene>
<evidence type="ECO:0000256" key="3">
    <source>
        <dbReference type="ARBA" id="ARBA00022517"/>
    </source>
</evidence>
<dbReference type="Proteomes" id="UP000240830">
    <property type="component" value="Unassembled WGS sequence"/>
</dbReference>
<dbReference type="STRING" id="1246581.A0A2H9TJN3"/>
<feature type="binding site" evidence="10">
    <location>
        <position position="365"/>
    </location>
    <ligand>
        <name>S-adenosyl-L-methionine</name>
        <dbReference type="ChEBI" id="CHEBI:59789"/>
    </ligand>
</feature>
<keyword evidence="8" id="KW-0539">Nucleus</keyword>
<dbReference type="SUPFAM" id="SSF53335">
    <property type="entry name" value="S-adenosyl-L-methionine-dependent methyltransferases"/>
    <property type="match status" value="1"/>
</dbReference>
<feature type="binding site" evidence="10">
    <location>
        <position position="321"/>
    </location>
    <ligand>
        <name>S-adenosyl-L-methionine</name>
        <dbReference type="ChEBI" id="CHEBI:59789"/>
    </ligand>
</feature>
<keyword evidence="3" id="KW-0690">Ribosome biogenesis</keyword>
<feature type="binding site" evidence="10">
    <location>
        <position position="348"/>
    </location>
    <ligand>
        <name>S-adenosyl-L-methionine</name>
        <dbReference type="ChEBI" id="CHEBI:59789"/>
    </ligand>
</feature>
<dbReference type="NCBIfam" id="TIGR00446">
    <property type="entry name" value="nop2p"/>
    <property type="match status" value="1"/>
</dbReference>
<dbReference type="InterPro" id="IPR054728">
    <property type="entry name" value="RsmB-like_ferredoxin"/>
</dbReference>
<feature type="binding site" evidence="10">
    <location>
        <begin position="297"/>
        <end position="303"/>
    </location>
    <ligand>
        <name>S-adenosyl-L-methionine</name>
        <dbReference type="ChEBI" id="CHEBI:59789"/>
    </ligand>
</feature>
<dbReference type="GO" id="GO:0000470">
    <property type="term" value="P:maturation of LSU-rRNA"/>
    <property type="evidence" value="ECO:0007669"/>
    <property type="project" value="TreeGrafter"/>
</dbReference>
<dbReference type="Pfam" id="PF22458">
    <property type="entry name" value="RsmF-B_ferredox"/>
    <property type="match status" value="1"/>
</dbReference>
<evidence type="ECO:0000313" key="14">
    <source>
        <dbReference type="Proteomes" id="UP000240830"/>
    </source>
</evidence>
<keyword evidence="14" id="KW-1185">Reference proteome</keyword>
<evidence type="ECO:0000256" key="2">
    <source>
        <dbReference type="ARBA" id="ARBA00007494"/>
    </source>
</evidence>
<dbReference type="FunFam" id="3.30.70.1170:FF:000001">
    <property type="entry name" value="Ribosomal RNA methyltransferase Nop2"/>
    <property type="match status" value="1"/>
</dbReference>
<feature type="compositionally biased region" description="Low complexity" evidence="11">
    <location>
        <begin position="542"/>
        <end position="561"/>
    </location>
</feature>
<keyword evidence="6 10" id="KW-0949">S-adenosyl-L-methionine</keyword>
<evidence type="ECO:0000256" key="8">
    <source>
        <dbReference type="ARBA" id="ARBA00023242"/>
    </source>
</evidence>